<sequence length="137" mass="16049">MSVLAGLCSGLHQYHFFNETKTWSEAQTYCRERYTDLATVDNEDDMEQLITATGIGYQGEVWIGLHDNSFDWEWSLGNLKYYQANDWNFRKWYPGEPNNARTKGQLCVVSLQGYLYDYFCNDLYAFVCYNSTHQLGE</sequence>
<dbReference type="Pfam" id="PF00059">
    <property type="entry name" value="Lectin_C"/>
    <property type="match status" value="1"/>
</dbReference>
<accession>A0A3Q1IH76</accession>
<dbReference type="PROSITE" id="PS50041">
    <property type="entry name" value="C_TYPE_LECTIN_2"/>
    <property type="match status" value="1"/>
</dbReference>
<keyword evidence="1" id="KW-1015">Disulfide bond</keyword>
<organism evidence="3 4">
    <name type="scientific">Anabas testudineus</name>
    <name type="common">Climbing perch</name>
    <name type="synonym">Anthias testudineus</name>
    <dbReference type="NCBI Taxonomy" id="64144"/>
    <lineage>
        <taxon>Eukaryota</taxon>
        <taxon>Metazoa</taxon>
        <taxon>Chordata</taxon>
        <taxon>Craniata</taxon>
        <taxon>Vertebrata</taxon>
        <taxon>Euteleostomi</taxon>
        <taxon>Actinopterygii</taxon>
        <taxon>Neopterygii</taxon>
        <taxon>Teleostei</taxon>
        <taxon>Neoteleostei</taxon>
        <taxon>Acanthomorphata</taxon>
        <taxon>Anabantaria</taxon>
        <taxon>Anabantiformes</taxon>
        <taxon>Anabantoidei</taxon>
        <taxon>Anabantidae</taxon>
        <taxon>Anabas</taxon>
    </lineage>
</organism>
<dbReference type="PANTHER" id="PTHR45784">
    <property type="entry name" value="C-TYPE LECTIN DOMAIN FAMILY 20 MEMBER A-RELATED"/>
    <property type="match status" value="1"/>
</dbReference>
<dbReference type="GeneTree" id="ENSGT01100000263473"/>
<dbReference type="Gene3D" id="3.10.100.10">
    <property type="entry name" value="Mannose-Binding Protein A, subunit A"/>
    <property type="match status" value="1"/>
</dbReference>
<reference evidence="3" key="1">
    <citation type="submission" date="2021-04" db="EMBL/GenBank/DDBJ databases">
        <authorList>
            <consortium name="Wellcome Sanger Institute Data Sharing"/>
        </authorList>
    </citation>
    <scope>NUCLEOTIDE SEQUENCE [LARGE SCALE GENOMIC DNA]</scope>
</reference>
<keyword evidence="4" id="KW-1185">Reference proteome</keyword>
<dbReference type="PROSITE" id="PS00615">
    <property type="entry name" value="C_TYPE_LECTIN_1"/>
    <property type="match status" value="1"/>
</dbReference>
<dbReference type="Proteomes" id="UP000265040">
    <property type="component" value="Chromosome 18"/>
</dbReference>
<dbReference type="Ensembl" id="ENSATET00000019015.2">
    <property type="protein sequence ID" value="ENSATEP00000018699.2"/>
    <property type="gene ID" value="ENSATEG00000013009.2"/>
</dbReference>
<reference evidence="3" key="2">
    <citation type="submission" date="2025-08" db="UniProtKB">
        <authorList>
            <consortium name="Ensembl"/>
        </authorList>
    </citation>
    <scope>IDENTIFICATION</scope>
</reference>
<dbReference type="InterPro" id="IPR016187">
    <property type="entry name" value="CTDL_fold"/>
</dbReference>
<dbReference type="STRING" id="64144.ENSATEP00000018699"/>
<dbReference type="AlphaFoldDB" id="A0A3Q1IH76"/>
<name>A0A3Q1IH76_ANATE</name>
<dbReference type="SMART" id="SM00034">
    <property type="entry name" value="CLECT"/>
    <property type="match status" value="1"/>
</dbReference>
<protein>
    <recommendedName>
        <fullName evidence="2">C-type lectin domain-containing protein</fullName>
    </recommendedName>
</protein>
<dbReference type="InterPro" id="IPR001304">
    <property type="entry name" value="C-type_lectin-like"/>
</dbReference>
<evidence type="ECO:0000259" key="2">
    <source>
        <dbReference type="PROSITE" id="PS50041"/>
    </source>
</evidence>
<evidence type="ECO:0000313" key="3">
    <source>
        <dbReference type="Ensembl" id="ENSATEP00000018699.2"/>
    </source>
</evidence>
<proteinExistence type="predicted"/>
<feature type="domain" description="C-type lectin" evidence="2">
    <location>
        <begin position="9"/>
        <end position="129"/>
    </location>
</feature>
<dbReference type="PANTHER" id="PTHR45784:SF3">
    <property type="entry name" value="C-TYPE LECTIN DOMAIN FAMILY 4 MEMBER K-LIKE-RELATED"/>
    <property type="match status" value="1"/>
</dbReference>
<reference evidence="3" key="3">
    <citation type="submission" date="2025-09" db="UniProtKB">
        <authorList>
            <consortium name="Ensembl"/>
        </authorList>
    </citation>
    <scope>IDENTIFICATION</scope>
</reference>
<evidence type="ECO:0000256" key="1">
    <source>
        <dbReference type="ARBA" id="ARBA00023157"/>
    </source>
</evidence>
<dbReference type="InterPro" id="IPR016186">
    <property type="entry name" value="C-type_lectin-like/link_sf"/>
</dbReference>
<dbReference type="InParanoid" id="A0A3Q1IH76"/>
<dbReference type="InterPro" id="IPR018378">
    <property type="entry name" value="C-type_lectin_CS"/>
</dbReference>
<evidence type="ECO:0000313" key="4">
    <source>
        <dbReference type="Proteomes" id="UP000265040"/>
    </source>
</evidence>
<dbReference type="OrthoDB" id="6369810at2759"/>
<dbReference type="SUPFAM" id="SSF56436">
    <property type="entry name" value="C-type lectin-like"/>
    <property type="match status" value="1"/>
</dbReference>